<sequence length="624" mass="64756">MSLGDALSIAMAGLRVNQSAISLVSSNVANAETPGYVRKTLNQGVTVSGQAGTGVQVNGINRQLDDYILAQLRTETSGAAYASLRSSYLSQLQGLYGDPNSTGTLEDSFNGLTAAMQALSTSPDSTSARIGVLNAAQTLASGLNSMSNGIQTLRAGCETGLTDSVNTANNLLKQISSINSQIRTNPQGGTSTDAATAALLDQRDQAINQLSQLMDIRVVTNGANQVTVFTGSGVQLAGMEAATLSFNAQGTVNPSTTWSANSVTSKLGSISVSYDSGASIDITSSLKSGQMAAYIELRDNTLVTAQAQLDQFAATLSSSLSDKTTAGTPVTSGTSSGFALDLSGMSNGNTINIAYTDTATGQQHTVTVVRVDDPNLLPLPQNATNDPKDYVVGIDFSGTSGSVISQLNSALYSRNLQFSGTYPGAVNVLDNAGFSTVNSASVTSTVTALAGGSVEVPLFNDNGKAYSGARDSSGNQMTGYAQRITVNTDLVKDNSKLVVYSTSPATAAGDTARPDFMIKQMMKSQYYYSASTGIGSDTAPFKGTLESFLQQFVGQQGSNAAAAKQLSDGQNVVLNTLQQKLSTSSGVNMDEEMAHLLSLQNAYAANARVMSTINQMYQTLMQAI</sequence>
<comment type="similarity">
    <text evidence="3">Belongs to the flagella basal body rod proteins family.</text>
</comment>
<feature type="domain" description="Flagellar basal body rod protein N-terminal" evidence="7">
    <location>
        <begin position="8"/>
        <end position="36"/>
    </location>
</feature>
<feature type="domain" description="Flagellar basal-body/hook protein C-terminal" evidence="8">
    <location>
        <begin position="583"/>
        <end position="622"/>
    </location>
</feature>
<dbReference type="PANTHER" id="PTHR30033">
    <property type="entry name" value="FLAGELLAR HOOK-ASSOCIATED PROTEIN 1"/>
    <property type="match status" value="1"/>
</dbReference>
<organism evidence="10 11">
    <name type="scientific">Rhodopseudomonas palustris</name>
    <dbReference type="NCBI Taxonomy" id="1076"/>
    <lineage>
        <taxon>Bacteria</taxon>
        <taxon>Pseudomonadati</taxon>
        <taxon>Pseudomonadota</taxon>
        <taxon>Alphaproteobacteria</taxon>
        <taxon>Hyphomicrobiales</taxon>
        <taxon>Nitrobacteraceae</taxon>
        <taxon>Rhodopseudomonas</taxon>
    </lineage>
</organism>
<proteinExistence type="inferred from homology"/>
<dbReference type="GO" id="GO:0009425">
    <property type="term" value="C:bacterial-type flagellum basal body"/>
    <property type="evidence" value="ECO:0007669"/>
    <property type="project" value="UniProtKB-SubCell"/>
</dbReference>
<dbReference type="GO" id="GO:0009424">
    <property type="term" value="C:bacterial-type flagellum hook"/>
    <property type="evidence" value="ECO:0007669"/>
    <property type="project" value="InterPro"/>
</dbReference>
<dbReference type="Pfam" id="PF06429">
    <property type="entry name" value="Flg_bbr_C"/>
    <property type="match status" value="1"/>
</dbReference>
<evidence type="ECO:0000256" key="6">
    <source>
        <dbReference type="ARBA" id="ARBA00023143"/>
    </source>
</evidence>
<dbReference type="RefSeq" id="WP_110788641.1">
    <property type="nucleotide sequence ID" value="NZ_QKQS01000038.1"/>
</dbReference>
<dbReference type="SUPFAM" id="SSF64518">
    <property type="entry name" value="Phase 1 flagellin"/>
    <property type="match status" value="1"/>
</dbReference>
<evidence type="ECO:0000256" key="5">
    <source>
        <dbReference type="ARBA" id="ARBA00022525"/>
    </source>
</evidence>
<dbReference type="Proteomes" id="UP000248134">
    <property type="component" value="Unassembled WGS sequence"/>
</dbReference>
<feature type="domain" description="Flagellar hook-associated protein FlgK helical" evidence="9">
    <location>
        <begin position="89"/>
        <end position="330"/>
    </location>
</feature>
<dbReference type="EMBL" id="QKQS01000038">
    <property type="protein sequence ID" value="PZA09294.1"/>
    <property type="molecule type" value="Genomic_DNA"/>
</dbReference>
<evidence type="ECO:0000256" key="3">
    <source>
        <dbReference type="ARBA" id="ARBA00009677"/>
    </source>
</evidence>
<evidence type="ECO:0000313" key="11">
    <source>
        <dbReference type="Proteomes" id="UP000248134"/>
    </source>
</evidence>
<dbReference type="Pfam" id="PF22638">
    <property type="entry name" value="FlgK_D1"/>
    <property type="match status" value="1"/>
</dbReference>
<evidence type="ECO:0000313" key="10">
    <source>
        <dbReference type="EMBL" id="PZA09294.1"/>
    </source>
</evidence>
<dbReference type="InterPro" id="IPR002371">
    <property type="entry name" value="FlgK"/>
</dbReference>
<dbReference type="GO" id="GO:0005576">
    <property type="term" value="C:extracellular region"/>
    <property type="evidence" value="ECO:0007669"/>
    <property type="project" value="UniProtKB-SubCell"/>
</dbReference>
<evidence type="ECO:0000259" key="9">
    <source>
        <dbReference type="Pfam" id="PF22638"/>
    </source>
</evidence>
<accession>A0A323U936</accession>
<comment type="caution">
    <text evidence="10">The sequence shown here is derived from an EMBL/GenBank/DDBJ whole genome shotgun (WGS) entry which is preliminary data.</text>
</comment>
<keyword evidence="10" id="KW-0969">Cilium</keyword>
<dbReference type="InterPro" id="IPR010930">
    <property type="entry name" value="Flg_bb/hook_C_dom"/>
</dbReference>
<gene>
    <name evidence="10" type="primary">flgK</name>
    <name evidence="10" type="ORF">DNX69_24650</name>
</gene>
<dbReference type="InterPro" id="IPR053927">
    <property type="entry name" value="FlgK_helical"/>
</dbReference>
<dbReference type="PANTHER" id="PTHR30033:SF1">
    <property type="entry name" value="FLAGELLAR HOOK-ASSOCIATED PROTEIN 1"/>
    <property type="match status" value="1"/>
</dbReference>
<comment type="subcellular location">
    <subcellularLocation>
        <location evidence="1">Bacterial flagellum basal body</location>
    </subcellularLocation>
    <subcellularLocation>
        <location evidence="2">Secreted</location>
    </subcellularLocation>
</comment>
<evidence type="ECO:0000256" key="4">
    <source>
        <dbReference type="ARBA" id="ARBA00016244"/>
    </source>
</evidence>
<dbReference type="GO" id="GO:0044780">
    <property type="term" value="P:bacterial-type flagellum assembly"/>
    <property type="evidence" value="ECO:0007669"/>
    <property type="project" value="InterPro"/>
</dbReference>
<dbReference type="NCBIfam" id="TIGR02492">
    <property type="entry name" value="flgK_ends"/>
    <property type="match status" value="1"/>
</dbReference>
<keyword evidence="10" id="KW-0282">Flagellum</keyword>
<keyword evidence="6" id="KW-0975">Bacterial flagellum</keyword>
<protein>
    <recommendedName>
        <fullName evidence="4">Flagellar hook-associated protein 1</fullName>
    </recommendedName>
</protein>
<dbReference type="Pfam" id="PF00460">
    <property type="entry name" value="Flg_bb_rod"/>
    <property type="match status" value="1"/>
</dbReference>
<keyword evidence="5" id="KW-0964">Secreted</keyword>
<dbReference type="AlphaFoldDB" id="A0A323U936"/>
<reference evidence="10 11" key="1">
    <citation type="submission" date="2018-06" db="EMBL/GenBank/DDBJ databases">
        <title>Draft Whole-Genome Sequence of the purple photosynthetic bacterium Rhodospeudomonas palustris XCP.</title>
        <authorList>
            <person name="Rayyan A."/>
            <person name="Meyer T.E."/>
            <person name="Kyndt J.A."/>
        </authorList>
    </citation>
    <scope>NUCLEOTIDE SEQUENCE [LARGE SCALE GENOMIC DNA]</scope>
    <source>
        <strain evidence="10 11">XCP</strain>
    </source>
</reference>
<keyword evidence="10" id="KW-0966">Cell projection</keyword>
<evidence type="ECO:0000256" key="1">
    <source>
        <dbReference type="ARBA" id="ARBA00004117"/>
    </source>
</evidence>
<dbReference type="OrthoDB" id="7181295at2"/>
<dbReference type="GO" id="GO:0005198">
    <property type="term" value="F:structural molecule activity"/>
    <property type="evidence" value="ECO:0007669"/>
    <property type="project" value="InterPro"/>
</dbReference>
<evidence type="ECO:0000256" key="2">
    <source>
        <dbReference type="ARBA" id="ARBA00004613"/>
    </source>
</evidence>
<dbReference type="InterPro" id="IPR001444">
    <property type="entry name" value="Flag_bb_rod_N"/>
</dbReference>
<name>A0A323U936_RHOPL</name>
<evidence type="ECO:0000259" key="8">
    <source>
        <dbReference type="Pfam" id="PF06429"/>
    </source>
</evidence>
<evidence type="ECO:0000259" key="7">
    <source>
        <dbReference type="Pfam" id="PF00460"/>
    </source>
</evidence>